<dbReference type="OrthoDB" id="6315394at2"/>
<evidence type="ECO:0000313" key="2">
    <source>
        <dbReference type="EMBL" id="RKD86188.1"/>
    </source>
</evidence>
<dbReference type="EMBL" id="RAPN01000005">
    <property type="protein sequence ID" value="RKD86188.1"/>
    <property type="molecule type" value="Genomic_DNA"/>
</dbReference>
<sequence length="359" mass="41034">MSKSKLIAKRLFDDVKWKRYNYLINKETYKILADVEAQRGKLSKSMVRKCDEYAEDILGGKVFSPGLQLFSALNGGFQEGWLPENYYGRFVVEYAQGDYGKVSYLKPMTRYIFRSDLFPDLVSYVNGIWLDSYSKVVLPDQVREVLFANRDKVVFKSDTNFLQGLGIHFFTKENFDIHSILMLGNGVFQDFIHQHPFFEEIMPDSVATIRLTTAVDREGQVSVRSSFLRVGRSGQPNVKAKSEINVLADAVTGKLDQEVYYMNYQYTDRHPDTGYQFGGKTLPCYRKCVDAVVSLHATIPQVRCIGWDLVVDKNEDVKVMEWNGADNGMRIAQGVKGAVFADLGWDKLHLLKENPLLVY</sequence>
<comment type="caution">
    <text evidence="2">The sequence shown here is derived from an EMBL/GenBank/DDBJ whole genome shotgun (WGS) entry which is preliminary data.</text>
</comment>
<reference evidence="2 3" key="1">
    <citation type="submission" date="2018-09" db="EMBL/GenBank/DDBJ databases">
        <title>Genomic Encyclopedia of Archaeal and Bacterial Type Strains, Phase II (KMG-II): from individual species to whole genera.</title>
        <authorList>
            <person name="Goeker M."/>
        </authorList>
    </citation>
    <scope>NUCLEOTIDE SEQUENCE [LARGE SCALE GENOMIC DNA]</scope>
    <source>
        <strain evidence="2 3">DSM 27148</strain>
    </source>
</reference>
<protein>
    <submittedName>
        <fullName evidence="2">Putative polysaccharide biosynthesis protein</fullName>
    </submittedName>
</protein>
<accession>A0A419VVP2</accession>
<dbReference type="RefSeq" id="WP_120275557.1">
    <property type="nucleotide sequence ID" value="NZ_RAPN01000005.1"/>
</dbReference>
<dbReference type="AlphaFoldDB" id="A0A419VVP2"/>
<dbReference type="Pfam" id="PF14397">
    <property type="entry name" value="ATPgrasp_ST"/>
    <property type="match status" value="1"/>
</dbReference>
<evidence type="ECO:0000313" key="3">
    <source>
        <dbReference type="Proteomes" id="UP000283387"/>
    </source>
</evidence>
<evidence type="ECO:0000259" key="1">
    <source>
        <dbReference type="Pfam" id="PF14397"/>
    </source>
</evidence>
<feature type="domain" description="Alpha-L-glutamate ligase-related protein ATP-grasp" evidence="1">
    <location>
        <begin position="187"/>
        <end position="339"/>
    </location>
</feature>
<gene>
    <name evidence="2" type="ORF">BC643_4505</name>
</gene>
<dbReference type="InterPro" id="IPR039523">
    <property type="entry name" value="RimK-rel_E_lig_ATP-grasp"/>
</dbReference>
<dbReference type="Proteomes" id="UP000283387">
    <property type="component" value="Unassembled WGS sequence"/>
</dbReference>
<name>A0A419VVP2_9BACT</name>
<organism evidence="2 3">
    <name type="scientific">Mangrovibacterium diazotrophicum</name>
    <dbReference type="NCBI Taxonomy" id="1261403"/>
    <lineage>
        <taxon>Bacteria</taxon>
        <taxon>Pseudomonadati</taxon>
        <taxon>Bacteroidota</taxon>
        <taxon>Bacteroidia</taxon>
        <taxon>Marinilabiliales</taxon>
        <taxon>Prolixibacteraceae</taxon>
        <taxon>Mangrovibacterium</taxon>
    </lineage>
</organism>
<proteinExistence type="predicted"/>
<keyword evidence="3" id="KW-1185">Reference proteome</keyword>